<gene>
    <name evidence="17" type="ORF">V1477_014534</name>
</gene>
<evidence type="ECO:0000259" key="16">
    <source>
        <dbReference type="PROSITE" id="PS50103"/>
    </source>
</evidence>
<reference evidence="17 18" key="1">
    <citation type="journal article" date="2024" name="Ann. Entomol. Soc. Am.">
        <title>Genomic analyses of the southern and eastern yellowjacket wasps (Hymenoptera: Vespidae) reveal evolutionary signatures of social life.</title>
        <authorList>
            <person name="Catto M.A."/>
            <person name="Caine P.B."/>
            <person name="Orr S.E."/>
            <person name="Hunt B.G."/>
            <person name="Goodisman M.A.D."/>
        </authorList>
    </citation>
    <scope>NUCLEOTIDE SEQUENCE [LARGE SCALE GENOMIC DNA]</scope>
    <source>
        <strain evidence="17">232</strain>
        <tissue evidence="17">Head and thorax</tissue>
    </source>
</reference>
<evidence type="ECO:0000313" key="18">
    <source>
        <dbReference type="Proteomes" id="UP001607303"/>
    </source>
</evidence>
<keyword evidence="5" id="KW-0677">Repeat</keyword>
<dbReference type="InterPro" id="IPR012677">
    <property type="entry name" value="Nucleotide-bd_a/b_plait_sf"/>
</dbReference>
<sequence>MEVRSSVLGSHKAWRRIAKRERRRRLRRKAAKEREADEERLRAALECTAEYLNWCEAKKQREKEEEELEKREHEEREKLWLEEEIKAQKEWRILQERKARARQQQLEQEEKIRKEFEAKREIIRKKEEEEKRIREEEIRRRELLQKEIDDYIDKGIKTPEALRETIDSQPGKELCPFFTKTGACRYGDTCSRNHRRVCLSKILLIPNFYSHFSLEKNSTEYDTDIALEFENSETRQHFCEFYNDIVPELESLGRIRTLKLCCNTEIHLRGNLYVEYYTEREAARALRKLKGRWYAGRQLNCEFANLKSWRSAVCGMLKCPKGRACNFLHTFKNPHAEYDIKSPPRYSKAAGSESNSKRSEQRNRSTWEEYIYDETDESRNWRWSESPEIETPEKRLRNSEKQHRHSNERNGHRSSRYGKQQDRSSRSSKRPSKTSMNRKNRHSSSIRSRRCYEKKYDSDEFHKSERSFKKYSNEMKKKHDSNQDDEITKYKLRRSEEHDFNFSSLKTENEVDRLKTENKDSDVKKKKKELKSKWDSKNFNDTLEDVNSSDSGSSSDNSELRRTKNKRSPDVFTNSLVDGFGLHGFTFKGLDEPKTLNNRAKDVHEKWLIQSLDHFNSRDSNIWNMRYYENAAFSTQTGPILIMLGGEWEIKPNFLTNGLMYDIAVAHGAIMYYTEHRYYGKSKPIQDTSEENLQYLSVDQALADVAYFIEKMKKKLGKENARVIVFGGSYAGNMAVWARLKYPHLIQGAVASSAPVYAKIDFYEYNDIVASSLQKYNEQCPIDVKAAFDSIKELLATNDGAEKLKTYFNLCKVPNVKSNNDISHLINIFIEKFAGTVQYNKNKDNNKSDIALCCDNMTATYLGSPLQRLARLMSKSDGSCVDASYEQFISRQKNISWSLDSITRRWYYQTCTEYGYYSTTNSKDSIFGSLVPLDYFLNICVKLYGNYYNADFLKSRVRRTNLIYGGLKPDISNVIFTNGDVDPWHKLSVLIDLNESTPAILIKGTSHCQDLMNDLPTDLPDLRKARETIRKIVAKWITL</sequence>
<dbReference type="InterPro" id="IPR035979">
    <property type="entry name" value="RBD_domain_sf"/>
</dbReference>
<feature type="region of interest" description="Disordered" evidence="14">
    <location>
        <begin position="384"/>
        <end position="456"/>
    </location>
</feature>
<keyword evidence="3 12" id="KW-0479">Metal-binding</keyword>
<evidence type="ECO:0000256" key="1">
    <source>
        <dbReference type="ARBA" id="ARBA00011079"/>
    </source>
</evidence>
<feature type="coiled-coil region" evidence="13">
    <location>
        <begin position="56"/>
        <end position="154"/>
    </location>
</feature>
<feature type="compositionally biased region" description="Low complexity" evidence="14">
    <location>
        <begin position="548"/>
        <end position="557"/>
    </location>
</feature>
<keyword evidence="17" id="KW-0687">Ribonucleoprotein</keyword>
<dbReference type="GO" id="GO:0008270">
    <property type="term" value="F:zinc ion binding"/>
    <property type="evidence" value="ECO:0007669"/>
    <property type="project" value="UniProtKB-KW"/>
</dbReference>
<accession>A0ABD2BHS3</accession>
<dbReference type="InterPro" id="IPR009145">
    <property type="entry name" value="U2AF_small"/>
</dbReference>
<evidence type="ECO:0000256" key="13">
    <source>
        <dbReference type="SAM" id="Coils"/>
    </source>
</evidence>
<dbReference type="Pfam" id="PF05577">
    <property type="entry name" value="Peptidase_S28"/>
    <property type="match status" value="1"/>
</dbReference>
<evidence type="ECO:0000313" key="17">
    <source>
        <dbReference type="EMBL" id="KAL2732293.1"/>
    </source>
</evidence>
<feature type="domain" description="RRM" evidence="15">
    <location>
        <begin position="218"/>
        <end position="306"/>
    </location>
</feature>
<evidence type="ECO:0000256" key="7">
    <source>
        <dbReference type="ARBA" id="ARBA00022801"/>
    </source>
</evidence>
<protein>
    <submittedName>
        <fullName evidence="17">U2 small nuclear ribonucleoprotein auxiliary factor 35 kDa subunit-related protein 1 isoform X2</fullName>
    </submittedName>
</protein>
<dbReference type="SMART" id="SM00356">
    <property type="entry name" value="ZnF_C3H1"/>
    <property type="match status" value="2"/>
</dbReference>
<feature type="region of interest" description="Disordered" evidence="14">
    <location>
        <begin position="541"/>
        <end position="567"/>
    </location>
</feature>
<dbReference type="PROSITE" id="PS50103">
    <property type="entry name" value="ZF_C3H1"/>
    <property type="match status" value="1"/>
</dbReference>
<dbReference type="EMBL" id="JAYRBN010000075">
    <property type="protein sequence ID" value="KAL2732293.1"/>
    <property type="molecule type" value="Genomic_DNA"/>
</dbReference>
<keyword evidence="13" id="KW-0175">Coiled coil</keyword>
<dbReference type="PROSITE" id="PS50102">
    <property type="entry name" value="RRM"/>
    <property type="match status" value="1"/>
</dbReference>
<feature type="zinc finger region" description="C3H1-type" evidence="12">
    <location>
        <begin position="169"/>
        <end position="197"/>
    </location>
</feature>
<keyword evidence="6 12" id="KW-0863">Zinc-finger</keyword>
<dbReference type="InterPro" id="IPR029058">
    <property type="entry name" value="AB_hydrolase_fold"/>
</dbReference>
<dbReference type="SUPFAM" id="SSF54928">
    <property type="entry name" value="RNA-binding domain, RBD"/>
    <property type="match status" value="1"/>
</dbReference>
<keyword evidence="7" id="KW-0378">Hydrolase</keyword>
<feature type="domain" description="C3H1-type" evidence="16">
    <location>
        <begin position="169"/>
        <end position="197"/>
    </location>
</feature>
<dbReference type="SUPFAM" id="SSF53474">
    <property type="entry name" value="alpha/beta-Hydrolases"/>
    <property type="match status" value="1"/>
</dbReference>
<dbReference type="AlphaFoldDB" id="A0ABD2BHS3"/>
<dbReference type="GO" id="GO:0008233">
    <property type="term" value="F:peptidase activity"/>
    <property type="evidence" value="ECO:0007669"/>
    <property type="project" value="UniProtKB-KW"/>
</dbReference>
<feature type="compositionally biased region" description="Basic and acidic residues" evidence="14">
    <location>
        <begin position="355"/>
        <end position="364"/>
    </location>
</feature>
<dbReference type="InterPro" id="IPR003954">
    <property type="entry name" value="RRM_euk-type"/>
</dbReference>
<keyword evidence="10" id="KW-0325">Glycoprotein</keyword>
<evidence type="ECO:0000259" key="15">
    <source>
        <dbReference type="PROSITE" id="PS50102"/>
    </source>
</evidence>
<organism evidence="17 18">
    <name type="scientific">Vespula maculifrons</name>
    <name type="common">Eastern yellow jacket</name>
    <name type="synonym">Wasp</name>
    <dbReference type="NCBI Taxonomy" id="7453"/>
    <lineage>
        <taxon>Eukaryota</taxon>
        <taxon>Metazoa</taxon>
        <taxon>Ecdysozoa</taxon>
        <taxon>Arthropoda</taxon>
        <taxon>Hexapoda</taxon>
        <taxon>Insecta</taxon>
        <taxon>Pterygota</taxon>
        <taxon>Neoptera</taxon>
        <taxon>Endopterygota</taxon>
        <taxon>Hymenoptera</taxon>
        <taxon>Apocrita</taxon>
        <taxon>Aculeata</taxon>
        <taxon>Vespoidea</taxon>
        <taxon>Vespidae</taxon>
        <taxon>Vespinae</taxon>
        <taxon>Vespula</taxon>
    </lineage>
</organism>
<dbReference type="Pfam" id="PF00642">
    <property type="entry name" value="zf-CCCH"/>
    <property type="match status" value="1"/>
</dbReference>
<feature type="region of interest" description="Disordered" evidence="14">
    <location>
        <begin position="338"/>
        <end position="364"/>
    </location>
</feature>
<dbReference type="Proteomes" id="UP001607303">
    <property type="component" value="Unassembled WGS sequence"/>
</dbReference>
<dbReference type="CDD" id="cd12540">
    <property type="entry name" value="RRM_U2AFBPL"/>
    <property type="match status" value="1"/>
</dbReference>
<comment type="caution">
    <text evidence="17">The sequence shown here is derived from an EMBL/GenBank/DDBJ whole genome shotgun (WGS) entry which is preliminary data.</text>
</comment>
<dbReference type="SMART" id="SM00361">
    <property type="entry name" value="RRM_1"/>
    <property type="match status" value="1"/>
</dbReference>
<evidence type="ECO:0000256" key="14">
    <source>
        <dbReference type="SAM" id="MobiDB-lite"/>
    </source>
</evidence>
<dbReference type="GO" id="GO:1990904">
    <property type="term" value="C:ribonucleoprotein complex"/>
    <property type="evidence" value="ECO:0007669"/>
    <property type="project" value="UniProtKB-KW"/>
</dbReference>
<dbReference type="InterPro" id="IPR042269">
    <property type="entry name" value="Ser_carbopepase_S28_SKS"/>
</dbReference>
<dbReference type="InterPro" id="IPR008758">
    <property type="entry name" value="Peptidase_S28"/>
</dbReference>
<dbReference type="PANTHER" id="PTHR11010">
    <property type="entry name" value="PROTEASE S28 PRO-X CARBOXYPEPTIDASE-RELATED"/>
    <property type="match status" value="1"/>
</dbReference>
<keyword evidence="2" id="KW-0645">Protease</keyword>
<evidence type="ECO:0000256" key="6">
    <source>
        <dbReference type="ARBA" id="ARBA00022771"/>
    </source>
</evidence>
<keyword evidence="9 11" id="KW-0694">RNA-binding</keyword>
<dbReference type="PRINTS" id="PR01848">
    <property type="entry name" value="U2AUXFACTOR"/>
</dbReference>
<dbReference type="InterPro" id="IPR000504">
    <property type="entry name" value="RRM_dom"/>
</dbReference>
<evidence type="ECO:0000256" key="2">
    <source>
        <dbReference type="ARBA" id="ARBA00022670"/>
    </source>
</evidence>
<proteinExistence type="inferred from homology"/>
<dbReference type="GO" id="GO:0003723">
    <property type="term" value="F:RNA binding"/>
    <property type="evidence" value="ECO:0007669"/>
    <property type="project" value="UniProtKB-UniRule"/>
</dbReference>
<evidence type="ECO:0000256" key="10">
    <source>
        <dbReference type="ARBA" id="ARBA00023180"/>
    </source>
</evidence>
<evidence type="ECO:0000256" key="9">
    <source>
        <dbReference type="ARBA" id="ARBA00022884"/>
    </source>
</evidence>
<comment type="similarity">
    <text evidence="1">Belongs to the peptidase S28 family.</text>
</comment>
<name>A0ABD2BHS3_VESMC</name>
<keyword evidence="8 12" id="KW-0862">Zinc</keyword>
<dbReference type="Gene3D" id="3.40.50.1820">
    <property type="entry name" value="alpha/beta hydrolase"/>
    <property type="match status" value="1"/>
</dbReference>
<dbReference type="PANTHER" id="PTHR11010:SF5">
    <property type="entry name" value="RE36938P-RELATED"/>
    <property type="match status" value="1"/>
</dbReference>
<evidence type="ECO:0000256" key="8">
    <source>
        <dbReference type="ARBA" id="ARBA00022833"/>
    </source>
</evidence>
<evidence type="ECO:0000256" key="3">
    <source>
        <dbReference type="ARBA" id="ARBA00022723"/>
    </source>
</evidence>
<keyword evidence="4" id="KW-0732">Signal</keyword>
<feature type="compositionally biased region" description="Basic residues" evidence="14">
    <location>
        <begin position="426"/>
        <end position="449"/>
    </location>
</feature>
<dbReference type="Gene3D" id="3.30.70.330">
    <property type="match status" value="1"/>
</dbReference>
<evidence type="ECO:0000256" key="4">
    <source>
        <dbReference type="ARBA" id="ARBA00022729"/>
    </source>
</evidence>
<feature type="compositionally biased region" description="Basic and acidic residues" evidence="14">
    <location>
        <begin position="391"/>
        <end position="411"/>
    </location>
</feature>
<dbReference type="GO" id="GO:0006508">
    <property type="term" value="P:proteolysis"/>
    <property type="evidence" value="ECO:0007669"/>
    <property type="project" value="UniProtKB-KW"/>
</dbReference>
<evidence type="ECO:0000256" key="11">
    <source>
        <dbReference type="PROSITE-ProRule" id="PRU00176"/>
    </source>
</evidence>
<evidence type="ECO:0000256" key="12">
    <source>
        <dbReference type="PROSITE-ProRule" id="PRU00723"/>
    </source>
</evidence>
<dbReference type="Gene3D" id="1.20.120.980">
    <property type="entry name" value="Serine carboxypeptidase S28, SKS domain"/>
    <property type="match status" value="1"/>
</dbReference>
<dbReference type="InterPro" id="IPR000571">
    <property type="entry name" value="Znf_CCCH"/>
</dbReference>
<keyword evidence="18" id="KW-1185">Reference proteome</keyword>
<evidence type="ECO:0000256" key="5">
    <source>
        <dbReference type="ARBA" id="ARBA00022737"/>
    </source>
</evidence>